<protein>
    <submittedName>
        <fullName evidence="1">Uncharacterized protein</fullName>
    </submittedName>
</protein>
<keyword evidence="2" id="KW-1185">Reference proteome</keyword>
<evidence type="ECO:0000313" key="2">
    <source>
        <dbReference type="Proteomes" id="UP001148629"/>
    </source>
</evidence>
<name>A0ACC1SRQ2_9HYPO</name>
<gene>
    <name evidence="1" type="ORF">NM208_g2702</name>
</gene>
<dbReference type="EMBL" id="JANRMS010000166">
    <property type="protein sequence ID" value="KAJ3545056.1"/>
    <property type="molecule type" value="Genomic_DNA"/>
</dbReference>
<dbReference type="Proteomes" id="UP001148629">
    <property type="component" value="Unassembled WGS sequence"/>
</dbReference>
<organism evidence="1 2">
    <name type="scientific">Fusarium decemcellulare</name>
    <dbReference type="NCBI Taxonomy" id="57161"/>
    <lineage>
        <taxon>Eukaryota</taxon>
        <taxon>Fungi</taxon>
        <taxon>Dikarya</taxon>
        <taxon>Ascomycota</taxon>
        <taxon>Pezizomycotina</taxon>
        <taxon>Sordariomycetes</taxon>
        <taxon>Hypocreomycetidae</taxon>
        <taxon>Hypocreales</taxon>
        <taxon>Nectriaceae</taxon>
        <taxon>Fusarium</taxon>
        <taxon>Fusarium decemcellulare species complex</taxon>
    </lineage>
</organism>
<sequence>MSRHELAEQELADLATACNVTRERIDDVYACTPLQIATIAESTIHAGASVFQFIFNLSPSIDQDRFCSSLQRVVSQNAVLRTRLVNFRRGLVQVVTNEQHSIRRLSATTDFQEYLRSDNAEPLGLGAPLFRTALLGSKFILTIHHSIMDHASLTPLFQDIMSIYHGEEPQKRAEFKEFVQHCLNIDSSAANKFWASHFTGTPTIFPKIDQGHVPFATQAMSRSIVLDRIGTHVPSAHLPSYIEAAWALTASVYTGSDSNAFGLIFSGRNSACPAAETTLGPTIAIVPVQVKLEKNTTYGAAKIRAVSEAARIASGFQTVLNIRPRWYDPKESSEVTYDEMKEPGEPFALVINCDLEDNGVLVQAPVDPKVIPEQQLRRILNQFEHHLRSLTEVTPNTKLQDIRRLSSADILEIMDWNSALLKVEEGDFIHELFRAQARQRPESTAVEAWDGKVTYRELDDMSDRLAHELRRRGISAGSLVAFIFEKSLWTVVALLGILKAGGACVPISTADPQARKAAIISSAGIAMILTSSAEYKSSAQLATNIMEVSPSSISGLSDGLGPLDKEIYDASALAFVVYTSGSTGTPKGVMLQHSNLVAALTAIIQRLDYKPGTRMLQFASYVWDAHIGETFGALLSGGCLCVPSEEDRKSRLVHCLNSGRIDCAWFTPTVIRTLSPEEVPNLKMLWSIGEPIASDAARTWGGKLRLINGWGPCEGSIISSIAELTPSSLYPEAIGSPLNNALWIVNPKNTDELVPIGAVGEILIDGACVARGYLKDEVKTKVSFIKPPSWAPSPKVKDKERRLYRTGDLAKYNPDGSIAFIGRQDTQVKIRGQRLELGEIESVLSSCSEIRDAMTATKIVDGRTHLIAVVTLTDTRLPSEGLLQEIPSEYRDIVVQHLQAIGQLARSSLPPYMVPTVWLAVEQMPRVESAKLDRVAISQWLKYKERLSSVRAAMSMMMNKALEPPHTAEERLLQSVWASVLDVPGDHIGRESSFIALGGDSIMAMQAAAQCLKQGLATTTAVLLQNTSLAAIAEAAVKVKGEASVTALSKSGFQNGQVPSTAILSHLASLKISYLRSDNVEAAVPCTDGQLTMLAVSETGRRGYYIDFELHCRPSLDTKQLRDACELVIRHHGILRTVFVQYGRVFYQVVLKDLPPNMVVDEAAEGDVTQPLLFRQGLPLVCFHLVSDSNGSCQSLRLEIHHTLYDAISLGLIFRDLDAAYRGTLLPDRIDFHTWISHTDSLDMSQPREFWEKVLQDSSMPYLVPVPVGAIRGHPLDKQIELRVPLKTMTVIPTATPSSLVKAAWTLLISRALGTRDVVFGEVVANRSLPIPGIDQVQGPCVNMVPVRSRLDPSMTLAELVAEIHELHTDGMPHHHFGTRSIIKECTTWPSWSRFSTAIVYQNHASLGKTVKIGDDDCTLSIQGLLGDSTDIHLIATPDPDRDELEVALRYSSLTFLAEQINWISQTFQNILHLMPSALQQTLGQVEATLDGLLESSYLTIATPQNLDSPQSQETLQEQERKVSEEAQETVSQVWSKLGLVPESRIEGEDYLMWDCGADIVTTLLLSEQYRALGYNISPMDVINNPTKNMQAIIIGTKKVVVNGGI</sequence>
<reference evidence="1" key="1">
    <citation type="submission" date="2022-08" db="EMBL/GenBank/DDBJ databases">
        <title>Genome Sequence of Fusarium decemcellulare.</title>
        <authorList>
            <person name="Buettner E."/>
        </authorList>
    </citation>
    <scope>NUCLEOTIDE SEQUENCE</scope>
    <source>
        <strain evidence="1">Babe19</strain>
    </source>
</reference>
<accession>A0ACC1SRQ2</accession>
<proteinExistence type="predicted"/>
<evidence type="ECO:0000313" key="1">
    <source>
        <dbReference type="EMBL" id="KAJ3545056.1"/>
    </source>
</evidence>
<comment type="caution">
    <text evidence="1">The sequence shown here is derived from an EMBL/GenBank/DDBJ whole genome shotgun (WGS) entry which is preliminary data.</text>
</comment>